<feature type="transmembrane region" description="Helical" evidence="7">
    <location>
        <begin position="54"/>
        <end position="73"/>
    </location>
</feature>
<evidence type="ECO:0000313" key="10">
    <source>
        <dbReference type="Proteomes" id="UP000194280"/>
    </source>
</evidence>
<dbReference type="EMBL" id="MUNK01000016">
    <property type="protein sequence ID" value="OTA37774.1"/>
    <property type="molecule type" value="Genomic_DNA"/>
</dbReference>
<evidence type="ECO:0000256" key="5">
    <source>
        <dbReference type="ARBA" id="ARBA00023136"/>
    </source>
</evidence>
<feature type="transmembrane region" description="Helical" evidence="7">
    <location>
        <begin position="123"/>
        <end position="144"/>
    </location>
</feature>
<gene>
    <name evidence="9" type="ORF">BTJ68_01882</name>
</gene>
<keyword evidence="3 7" id="KW-0812">Transmembrane</keyword>
<evidence type="ECO:0000256" key="1">
    <source>
        <dbReference type="ARBA" id="ARBA00004141"/>
    </source>
</evidence>
<evidence type="ECO:0000256" key="6">
    <source>
        <dbReference type="SAM" id="MobiDB-lite"/>
    </source>
</evidence>
<sequence length="249" mass="26278">MNTSMSEKYSSSHQSPGGSGGSHTEDVSGTRPAGYDNADVFGHEEGHDIKYKTLSWPLVAILMIAEIVSNGMLSLPSSLAVVGIVPGLIIIVFLGIFATYTSWLLVKFKMNHPEVHNMGDAGYILFGAVGREVLAFGTVVFAVFATGGQLLAGQIALASLSDGKLCLVLYTGIFAIPTLICSFPRTLDGLSWMSIPSVLSILIAGIVGMVGAGLYPVQDRTVSIAEGSSFYTAFISITNPVFSFAGHFM</sequence>
<dbReference type="PANTHER" id="PTHR22950">
    <property type="entry name" value="AMINO ACID TRANSPORTER"/>
    <property type="match status" value="1"/>
</dbReference>
<evidence type="ECO:0000256" key="7">
    <source>
        <dbReference type="SAM" id="Phobius"/>
    </source>
</evidence>
<organism evidence="9 10">
    <name type="scientific">Hortaea werneckii EXF-2000</name>
    <dbReference type="NCBI Taxonomy" id="1157616"/>
    <lineage>
        <taxon>Eukaryota</taxon>
        <taxon>Fungi</taxon>
        <taxon>Dikarya</taxon>
        <taxon>Ascomycota</taxon>
        <taxon>Pezizomycotina</taxon>
        <taxon>Dothideomycetes</taxon>
        <taxon>Dothideomycetidae</taxon>
        <taxon>Mycosphaerellales</taxon>
        <taxon>Teratosphaeriaceae</taxon>
        <taxon>Hortaea</taxon>
    </lineage>
</organism>
<evidence type="ECO:0000259" key="8">
    <source>
        <dbReference type="Pfam" id="PF01490"/>
    </source>
</evidence>
<feature type="transmembrane region" description="Helical" evidence="7">
    <location>
        <begin position="165"/>
        <end position="185"/>
    </location>
</feature>
<feature type="domain" description="Amino acid transporter transmembrane" evidence="8">
    <location>
        <begin position="53"/>
        <end position="249"/>
    </location>
</feature>
<dbReference type="VEuPathDB" id="FungiDB:BTJ68_01882"/>
<proteinExistence type="inferred from homology"/>
<evidence type="ECO:0000256" key="4">
    <source>
        <dbReference type="ARBA" id="ARBA00022989"/>
    </source>
</evidence>
<dbReference type="Pfam" id="PF01490">
    <property type="entry name" value="Aa_trans"/>
    <property type="match status" value="1"/>
</dbReference>
<protein>
    <recommendedName>
        <fullName evidence="8">Amino acid transporter transmembrane domain-containing protein</fullName>
    </recommendedName>
</protein>
<dbReference type="PANTHER" id="PTHR22950:SF479">
    <property type="entry name" value="AMINO ACID TRANSPORTER (EUROFUNG)-RELATED"/>
    <property type="match status" value="1"/>
</dbReference>
<comment type="caution">
    <text evidence="9">The sequence shown here is derived from an EMBL/GenBank/DDBJ whole genome shotgun (WGS) entry which is preliminary data.</text>
</comment>
<name>A0A1Z5TP37_HORWE</name>
<evidence type="ECO:0000256" key="3">
    <source>
        <dbReference type="ARBA" id="ARBA00022692"/>
    </source>
</evidence>
<dbReference type="InterPro" id="IPR013057">
    <property type="entry name" value="AA_transpt_TM"/>
</dbReference>
<feature type="transmembrane region" description="Helical" evidence="7">
    <location>
        <begin position="80"/>
        <end position="103"/>
    </location>
</feature>
<reference evidence="9 10" key="1">
    <citation type="submission" date="2017-01" db="EMBL/GenBank/DDBJ databases">
        <title>The recent genome duplication of the halophilic yeast Hortaea werneckii: insights from long-read sequencing.</title>
        <authorList>
            <person name="Sinha S."/>
            <person name="Flibotte S."/>
            <person name="Neira M."/>
            <person name="Lenassi M."/>
            <person name="Gostincar C."/>
            <person name="Stajich J.E."/>
            <person name="Nislow C.E."/>
        </authorList>
    </citation>
    <scope>NUCLEOTIDE SEQUENCE [LARGE SCALE GENOMIC DNA]</scope>
    <source>
        <strain evidence="9 10">EXF-2000</strain>
    </source>
</reference>
<accession>A0A1Z5TP37</accession>
<feature type="region of interest" description="Disordered" evidence="6">
    <location>
        <begin position="1"/>
        <end position="29"/>
    </location>
</feature>
<comment type="similarity">
    <text evidence="2">Belongs to the amino acid/polyamine transporter 2 family.</text>
</comment>
<dbReference type="GO" id="GO:0016020">
    <property type="term" value="C:membrane"/>
    <property type="evidence" value="ECO:0007669"/>
    <property type="project" value="UniProtKB-SubCell"/>
</dbReference>
<dbReference type="GO" id="GO:0015179">
    <property type="term" value="F:L-amino acid transmembrane transporter activity"/>
    <property type="evidence" value="ECO:0007669"/>
    <property type="project" value="TreeGrafter"/>
</dbReference>
<feature type="transmembrane region" description="Helical" evidence="7">
    <location>
        <begin position="197"/>
        <end position="217"/>
    </location>
</feature>
<keyword evidence="10" id="KW-1185">Reference proteome</keyword>
<dbReference type="AlphaFoldDB" id="A0A1Z5TP37"/>
<dbReference type="Proteomes" id="UP000194280">
    <property type="component" value="Unassembled WGS sequence"/>
</dbReference>
<evidence type="ECO:0000256" key="2">
    <source>
        <dbReference type="ARBA" id="ARBA00008066"/>
    </source>
</evidence>
<keyword evidence="5 7" id="KW-0472">Membrane</keyword>
<evidence type="ECO:0000313" key="9">
    <source>
        <dbReference type="EMBL" id="OTA37774.1"/>
    </source>
</evidence>
<dbReference type="OrthoDB" id="40134at2759"/>
<dbReference type="InParanoid" id="A0A1Z5TP37"/>
<dbReference type="STRING" id="1157616.A0A1Z5TP37"/>
<feature type="transmembrane region" description="Helical" evidence="7">
    <location>
        <begin position="229"/>
        <end position="248"/>
    </location>
</feature>
<comment type="subcellular location">
    <subcellularLocation>
        <location evidence="1">Membrane</location>
        <topology evidence="1">Multi-pass membrane protein</topology>
    </subcellularLocation>
</comment>
<keyword evidence="4 7" id="KW-1133">Transmembrane helix</keyword>